<dbReference type="STRING" id="1122240.GCA_000620105_02068"/>
<dbReference type="KEGG" id="maer:DAI18_15225"/>
<protein>
    <recommendedName>
        <fullName evidence="4">Peptidase A2 domain-containing protein</fullName>
    </recommendedName>
</protein>
<dbReference type="AlphaFoldDB" id="A0A2S0PCX9"/>
<dbReference type="RefSeq" id="WP_028499154.1">
    <property type="nucleotide sequence ID" value="NZ_CP028519.1"/>
</dbReference>
<accession>A0A2S0PCX9</accession>
<sequence>MIGPALSACDSADKPVAVIRIGTTPNDPLMLEVARDKKILHLLFDTGSAGTVMDLDLAHRHLQPLSGSERLQHDGLPDTVGGLYGELPVTYFRSRPLRYQEWDIPQADITPAISMSATAVALGRPVDGVIGMPAISKQTWVWERQLGSLMGYRRLPPAFAGQPGGMSCTALGTSSSGTAVVRVEIAGKPSWFALDTGYTGDLSGSLSRQDLDQLRALQQIGKEVVYRGTLGQDGAPAGPRALARVKDIVIAGHHFDGLAFQETDGASRFGLAFLHKLERALFDFAGERFCFTPPATPMPDRLPSQQELDNRAAGKKLPAAGLQAVK</sequence>
<gene>
    <name evidence="2" type="ORF">DAI18_15225</name>
</gene>
<name>A0A2S0PCX9_9NEIS</name>
<dbReference type="OrthoDB" id="9022149at2"/>
<keyword evidence="3" id="KW-1185">Reference proteome</keyword>
<dbReference type="Proteomes" id="UP000244173">
    <property type="component" value="Chromosome"/>
</dbReference>
<evidence type="ECO:0000256" key="1">
    <source>
        <dbReference type="SAM" id="MobiDB-lite"/>
    </source>
</evidence>
<reference evidence="2 3" key="1">
    <citation type="submission" date="2018-04" db="EMBL/GenBank/DDBJ databases">
        <title>Denitrifier Microvirgula.</title>
        <authorList>
            <person name="Anderson E."/>
            <person name="Jang J."/>
            <person name="Ishii S."/>
        </authorList>
    </citation>
    <scope>NUCLEOTIDE SEQUENCE [LARGE SCALE GENOMIC DNA]</scope>
    <source>
        <strain evidence="2 3">BE2.4</strain>
    </source>
</reference>
<evidence type="ECO:0000313" key="2">
    <source>
        <dbReference type="EMBL" id="AVY95239.1"/>
    </source>
</evidence>
<evidence type="ECO:0008006" key="4">
    <source>
        <dbReference type="Google" id="ProtNLM"/>
    </source>
</evidence>
<proteinExistence type="predicted"/>
<organism evidence="2 3">
    <name type="scientific">Microvirgula aerodenitrificans</name>
    <dbReference type="NCBI Taxonomy" id="57480"/>
    <lineage>
        <taxon>Bacteria</taxon>
        <taxon>Pseudomonadati</taxon>
        <taxon>Pseudomonadota</taxon>
        <taxon>Betaproteobacteria</taxon>
        <taxon>Neisseriales</taxon>
        <taxon>Aquaspirillaceae</taxon>
        <taxon>Microvirgula</taxon>
    </lineage>
</organism>
<evidence type="ECO:0000313" key="3">
    <source>
        <dbReference type="Proteomes" id="UP000244173"/>
    </source>
</evidence>
<dbReference type="EMBL" id="CP028519">
    <property type="protein sequence ID" value="AVY95239.1"/>
    <property type="molecule type" value="Genomic_DNA"/>
</dbReference>
<feature type="region of interest" description="Disordered" evidence="1">
    <location>
        <begin position="295"/>
        <end position="326"/>
    </location>
</feature>